<dbReference type="AlphaFoldDB" id="A0AAV6TDZ8"/>
<protein>
    <submittedName>
        <fullName evidence="2">Uncharacterized protein</fullName>
    </submittedName>
</protein>
<sequence>DSNLPTSLPTLYLVTKSVHLGDLLGYGTTGTKLHYLPRFQGHRGAPDNRQETRCFSEKASLSPTSRFQGHRTLTKERYSSPGPRRRLRVRLRYRTGPEGHIPCPVGVILTPFPFGRHETTRACVFAFGRRLASDDFSVPYDRLTHVQLLFTRKPFSSFSPQGSHWSICYYHQDLSPVAAPVLAPRLRHSTHAHQRNVKTYHIPILTMRRKPPEGAPSVSAR</sequence>
<reference evidence="2 3" key="1">
    <citation type="journal article" date="2022" name="Nat. Ecol. Evol.">
        <title>A masculinizing supergene underlies an exaggerated male reproductive morph in a spider.</title>
        <authorList>
            <person name="Hendrickx F."/>
            <person name="De Corte Z."/>
            <person name="Sonet G."/>
            <person name="Van Belleghem S.M."/>
            <person name="Kostlbacher S."/>
            <person name="Vangestel C."/>
        </authorList>
    </citation>
    <scope>NUCLEOTIDE SEQUENCE [LARGE SCALE GENOMIC DNA]</scope>
    <source>
        <strain evidence="2">W744_W776</strain>
    </source>
</reference>
<dbReference type="EMBL" id="JAFNEN010006325">
    <property type="protein sequence ID" value="KAG8156096.1"/>
    <property type="molecule type" value="Genomic_DNA"/>
</dbReference>
<organism evidence="2 3">
    <name type="scientific">Oedothorax gibbosus</name>
    <dbReference type="NCBI Taxonomy" id="931172"/>
    <lineage>
        <taxon>Eukaryota</taxon>
        <taxon>Metazoa</taxon>
        <taxon>Ecdysozoa</taxon>
        <taxon>Arthropoda</taxon>
        <taxon>Chelicerata</taxon>
        <taxon>Arachnida</taxon>
        <taxon>Araneae</taxon>
        <taxon>Araneomorphae</taxon>
        <taxon>Entelegynae</taxon>
        <taxon>Araneoidea</taxon>
        <taxon>Linyphiidae</taxon>
        <taxon>Erigoninae</taxon>
        <taxon>Oedothorax</taxon>
    </lineage>
</organism>
<name>A0AAV6TDZ8_9ARAC</name>
<accession>A0AAV6TDZ8</accession>
<comment type="caution">
    <text evidence="2">The sequence shown here is derived from an EMBL/GenBank/DDBJ whole genome shotgun (WGS) entry which is preliminary data.</text>
</comment>
<keyword evidence="3" id="KW-1185">Reference proteome</keyword>
<evidence type="ECO:0000256" key="1">
    <source>
        <dbReference type="SAM" id="MobiDB-lite"/>
    </source>
</evidence>
<evidence type="ECO:0000313" key="2">
    <source>
        <dbReference type="EMBL" id="KAG8156096.1"/>
    </source>
</evidence>
<proteinExistence type="predicted"/>
<evidence type="ECO:0000313" key="3">
    <source>
        <dbReference type="Proteomes" id="UP000827092"/>
    </source>
</evidence>
<dbReference type="Proteomes" id="UP000827092">
    <property type="component" value="Unassembled WGS sequence"/>
</dbReference>
<gene>
    <name evidence="2" type="ORF">JTE90_012047</name>
</gene>
<feature type="non-terminal residue" evidence="2">
    <location>
        <position position="1"/>
    </location>
</feature>
<feature type="region of interest" description="Disordered" evidence="1">
    <location>
        <begin position="40"/>
        <end position="81"/>
    </location>
</feature>
<feature type="compositionally biased region" description="Basic and acidic residues" evidence="1">
    <location>
        <begin position="44"/>
        <end position="56"/>
    </location>
</feature>